<evidence type="ECO:0000313" key="1">
    <source>
        <dbReference type="EMBL" id="MBX51709.1"/>
    </source>
</evidence>
<dbReference type="EMBL" id="GGEC01071225">
    <property type="protein sequence ID" value="MBX51709.1"/>
    <property type="molecule type" value="Transcribed_RNA"/>
</dbReference>
<proteinExistence type="predicted"/>
<reference evidence="1" key="1">
    <citation type="submission" date="2018-02" db="EMBL/GenBank/DDBJ databases">
        <title>Rhizophora mucronata_Transcriptome.</title>
        <authorList>
            <person name="Meera S.P."/>
            <person name="Sreeshan A."/>
            <person name="Augustine A."/>
        </authorList>
    </citation>
    <scope>NUCLEOTIDE SEQUENCE</scope>
    <source>
        <tissue evidence="1">Leaf</tissue>
    </source>
</reference>
<sequence length="29" mass="3344">MDELWQAGGMLSWWEVVLPCFSLFGAEIK</sequence>
<accession>A0A2P2PAI3</accession>
<organism evidence="1">
    <name type="scientific">Rhizophora mucronata</name>
    <name type="common">Asiatic mangrove</name>
    <dbReference type="NCBI Taxonomy" id="61149"/>
    <lineage>
        <taxon>Eukaryota</taxon>
        <taxon>Viridiplantae</taxon>
        <taxon>Streptophyta</taxon>
        <taxon>Embryophyta</taxon>
        <taxon>Tracheophyta</taxon>
        <taxon>Spermatophyta</taxon>
        <taxon>Magnoliopsida</taxon>
        <taxon>eudicotyledons</taxon>
        <taxon>Gunneridae</taxon>
        <taxon>Pentapetalae</taxon>
        <taxon>rosids</taxon>
        <taxon>fabids</taxon>
        <taxon>Malpighiales</taxon>
        <taxon>Rhizophoraceae</taxon>
        <taxon>Rhizophora</taxon>
    </lineage>
</organism>
<name>A0A2P2PAI3_RHIMU</name>
<protein>
    <submittedName>
        <fullName evidence="1">Uncharacterized protein</fullName>
    </submittedName>
</protein>
<dbReference type="AlphaFoldDB" id="A0A2P2PAI3"/>